<evidence type="ECO:0000256" key="4">
    <source>
        <dbReference type="ARBA" id="ARBA00023136"/>
    </source>
</evidence>
<dbReference type="RefSeq" id="WP_212533415.1">
    <property type="nucleotide sequence ID" value="NZ_JAGSOG010000356.1"/>
</dbReference>
<feature type="compositionally biased region" description="Pro residues" evidence="6">
    <location>
        <begin position="192"/>
        <end position="208"/>
    </location>
</feature>
<gene>
    <name evidence="7" type="ORF">KDL01_37215</name>
</gene>
<keyword evidence="2" id="KW-0333">Golgi apparatus</keyword>
<proteinExistence type="predicted"/>
<accession>A0A941EYR4</accession>
<comment type="caution">
    <text evidence="7">The sequence shown here is derived from an EMBL/GenBank/DDBJ whole genome shotgun (WGS) entry which is preliminary data.</text>
</comment>
<keyword evidence="4" id="KW-0472">Membrane</keyword>
<dbReference type="Proteomes" id="UP000675781">
    <property type="component" value="Unassembled WGS sequence"/>
</dbReference>
<dbReference type="GO" id="GO:0070273">
    <property type="term" value="F:phosphatidylinositol-4-phosphate binding"/>
    <property type="evidence" value="ECO:0007669"/>
    <property type="project" value="InterPro"/>
</dbReference>
<feature type="coiled-coil region" evidence="5">
    <location>
        <begin position="98"/>
        <end position="125"/>
    </location>
</feature>
<evidence type="ECO:0000313" key="8">
    <source>
        <dbReference type="Proteomes" id="UP000675781"/>
    </source>
</evidence>
<evidence type="ECO:0000256" key="3">
    <source>
        <dbReference type="ARBA" id="ARBA00023121"/>
    </source>
</evidence>
<reference evidence="7" key="1">
    <citation type="submission" date="2021-04" db="EMBL/GenBank/DDBJ databases">
        <title>Genome based classification of Actinospica acidithermotolerans sp. nov., an actinobacterium isolated from an Indonesian hot spring.</title>
        <authorList>
            <person name="Kusuma A.B."/>
            <person name="Putra K.E."/>
            <person name="Nafisah S."/>
            <person name="Loh J."/>
            <person name="Nouioui I."/>
            <person name="Goodfellow M."/>
        </authorList>
    </citation>
    <scope>NUCLEOTIDE SEQUENCE</scope>
    <source>
        <strain evidence="7">CSCA 57</strain>
    </source>
</reference>
<dbReference type="InterPro" id="IPR008628">
    <property type="entry name" value="GPP34-like"/>
</dbReference>
<dbReference type="AlphaFoldDB" id="A0A941EYR4"/>
<dbReference type="GO" id="GO:0005737">
    <property type="term" value="C:cytoplasm"/>
    <property type="evidence" value="ECO:0007669"/>
    <property type="project" value="UniProtKB-ARBA"/>
</dbReference>
<name>A0A941EYR4_9ACTN</name>
<sequence length="357" mass="38015">MLLTVNGPRTTRELAELIKALMDWSAESAYGDLDDVLTQVAKRFHITVSDQQRDQVYAAVADALPADTGDGEDPTADVTAWVAARLPYEPQVLSALLMNSWMDLCSQAEAEATRANEERERAERDPIAEAIRHLTLTGRYYVVAHNGRGKPLLSEAVIGLGLAAGAVAELIIAGRIGVEIRTHQLVDGSLPENPPGTPDTEASPPPAPSQAAEGALEDLRKQTVPLRDQLSVVAAGIEERVRAELLESGLITPETRGMLRERVYYAPVPRGLAKAIRALVGGALYSDPIPSADAVLAELAIATGLDAKQTGGWDRLSSMNRGDALAKTRRAETAAQLKLLVDLTAAEVDAVVISPGS</sequence>
<evidence type="ECO:0000256" key="1">
    <source>
        <dbReference type="ARBA" id="ARBA00004255"/>
    </source>
</evidence>
<comment type="subcellular location">
    <subcellularLocation>
        <location evidence="1">Golgi apparatus membrane</location>
        <topology evidence="1">Peripheral membrane protein</topology>
        <orientation evidence="1">Cytoplasmic side</orientation>
    </subcellularLocation>
</comment>
<keyword evidence="3" id="KW-0446">Lipid-binding</keyword>
<dbReference type="Gene3D" id="1.10.3630.10">
    <property type="entry name" value="yeast vps74-n-term truncation variant domain like"/>
    <property type="match status" value="1"/>
</dbReference>
<evidence type="ECO:0000256" key="5">
    <source>
        <dbReference type="SAM" id="Coils"/>
    </source>
</evidence>
<dbReference type="EMBL" id="JAGSOG010000356">
    <property type="protein sequence ID" value="MBR7838968.1"/>
    <property type="molecule type" value="Genomic_DNA"/>
</dbReference>
<keyword evidence="8" id="KW-1185">Reference proteome</keyword>
<evidence type="ECO:0000313" key="7">
    <source>
        <dbReference type="EMBL" id="MBR7838968.1"/>
    </source>
</evidence>
<keyword evidence="5" id="KW-0175">Coiled coil</keyword>
<feature type="region of interest" description="Disordered" evidence="6">
    <location>
        <begin position="186"/>
        <end position="215"/>
    </location>
</feature>
<protein>
    <submittedName>
        <fullName evidence="7">GPP34 family phosphoprotein</fullName>
    </submittedName>
</protein>
<evidence type="ECO:0000256" key="6">
    <source>
        <dbReference type="SAM" id="MobiDB-lite"/>
    </source>
</evidence>
<organism evidence="7 8">
    <name type="scientific">Actinospica durhamensis</name>
    <dbReference type="NCBI Taxonomy" id="1508375"/>
    <lineage>
        <taxon>Bacteria</taxon>
        <taxon>Bacillati</taxon>
        <taxon>Actinomycetota</taxon>
        <taxon>Actinomycetes</taxon>
        <taxon>Catenulisporales</taxon>
        <taxon>Actinospicaceae</taxon>
        <taxon>Actinospica</taxon>
    </lineage>
</organism>
<dbReference type="Pfam" id="PF05719">
    <property type="entry name" value="GPP34"/>
    <property type="match status" value="1"/>
</dbReference>
<dbReference type="GO" id="GO:0012505">
    <property type="term" value="C:endomembrane system"/>
    <property type="evidence" value="ECO:0007669"/>
    <property type="project" value="UniProtKB-ARBA"/>
</dbReference>
<dbReference type="InterPro" id="IPR038261">
    <property type="entry name" value="GPP34-like_sf"/>
</dbReference>
<evidence type="ECO:0000256" key="2">
    <source>
        <dbReference type="ARBA" id="ARBA00023034"/>
    </source>
</evidence>